<dbReference type="Gene3D" id="1.20.1740.10">
    <property type="entry name" value="Amino acid/polyamine transporter I"/>
    <property type="match status" value="1"/>
</dbReference>
<feature type="transmembrane region" description="Helical" evidence="6">
    <location>
        <begin position="50"/>
        <end position="71"/>
    </location>
</feature>
<keyword evidence="2" id="KW-0813">Transport</keyword>
<dbReference type="Proteomes" id="UP000818603">
    <property type="component" value="Unassembled WGS sequence"/>
</dbReference>
<feature type="transmembrane region" description="Helical" evidence="6">
    <location>
        <begin position="152"/>
        <end position="171"/>
    </location>
</feature>
<feature type="transmembrane region" description="Helical" evidence="6">
    <location>
        <begin position="228"/>
        <end position="246"/>
    </location>
</feature>
<reference evidence="7" key="1">
    <citation type="journal article" date="2014" name="Int. J. Syst. Evol. Microbiol.">
        <title>Complete genome sequence of Corynebacterium casei LMG S-19264T (=DSM 44701T), isolated from a smear-ripened cheese.</title>
        <authorList>
            <consortium name="US DOE Joint Genome Institute (JGI-PGF)"/>
            <person name="Walter F."/>
            <person name="Albersmeier A."/>
            <person name="Kalinowski J."/>
            <person name="Ruckert C."/>
        </authorList>
    </citation>
    <scope>NUCLEOTIDE SEQUENCE</scope>
    <source>
        <strain evidence="7">CGMCC 1.14984</strain>
    </source>
</reference>
<evidence type="ECO:0000256" key="5">
    <source>
        <dbReference type="ARBA" id="ARBA00023136"/>
    </source>
</evidence>
<comment type="caution">
    <text evidence="7">The sequence shown here is derived from an EMBL/GenBank/DDBJ whole genome shotgun (WGS) entry which is preliminary data.</text>
</comment>
<evidence type="ECO:0000313" key="7">
    <source>
        <dbReference type="EMBL" id="GGH98991.1"/>
    </source>
</evidence>
<dbReference type="EMBL" id="BMGZ01000002">
    <property type="protein sequence ID" value="GGH98991.1"/>
    <property type="molecule type" value="Genomic_DNA"/>
</dbReference>
<organism evidence="7 9">
    <name type="scientific">Aquisalinus luteolus</name>
    <dbReference type="NCBI Taxonomy" id="1566827"/>
    <lineage>
        <taxon>Bacteria</taxon>
        <taxon>Pseudomonadati</taxon>
        <taxon>Pseudomonadota</taxon>
        <taxon>Alphaproteobacteria</taxon>
        <taxon>Parvularculales</taxon>
        <taxon>Parvularculaceae</taxon>
        <taxon>Aquisalinus</taxon>
    </lineage>
</organism>
<evidence type="ECO:0000256" key="4">
    <source>
        <dbReference type="ARBA" id="ARBA00022989"/>
    </source>
</evidence>
<gene>
    <name evidence="8" type="ORF">FF098_011885</name>
    <name evidence="7" type="ORF">GCM10011355_23890</name>
</gene>
<evidence type="ECO:0000313" key="8">
    <source>
        <dbReference type="EMBL" id="NHK28609.1"/>
    </source>
</evidence>
<dbReference type="Pfam" id="PF13520">
    <property type="entry name" value="AA_permease_2"/>
    <property type="match status" value="1"/>
</dbReference>
<sequence length="409" mass="41956">MENSDTPAPKLSRSISLPWLVFYGVGTILGAGIFVVIGKVIGEAGALTPIAYLIAGLVAFATALSYAEIAARIPTAGGPIDYVERASGLKHLGSLAGWGLVAANTVSAATITSGFIGYLGVFIDLPDWLVAIGIIIALASLAAVGMKASTMFMAMTTIIGMVTLVAVVWAVRDGLAATPVMLAEELGGISSMAAIGLFGGTFLALYSFIGFGDMVLTAEEVKKVEKTLPRAIVIAFAIVFVFYLLVSSAVVGAGPTEQIAEAEAPLVAVVERAGWPAWPVGIASLFIIVNGALTQIIGAARLLMDIGRDGRGAPGVFGQINQRTGTPVVATIAIGTIVMLLAVFVPLKQLAEATSLIILIVFAAVNLSLLALKAKSQPDGVPNMWIGVPIIGAVTSAGAVATQILLWVS</sequence>
<dbReference type="PANTHER" id="PTHR43243">
    <property type="entry name" value="INNER MEMBRANE TRANSPORTER YGJI-RELATED"/>
    <property type="match status" value="1"/>
</dbReference>
<dbReference type="GO" id="GO:0015171">
    <property type="term" value="F:amino acid transmembrane transporter activity"/>
    <property type="evidence" value="ECO:0007669"/>
    <property type="project" value="TreeGrafter"/>
</dbReference>
<reference evidence="8 10" key="2">
    <citation type="submission" date="2020-02" db="EMBL/GenBank/DDBJ databases">
        <title>Genome sequence of Parvularcula flava strain NH6-79.</title>
        <authorList>
            <person name="Abdul Karim M.H."/>
            <person name="Lam M.Q."/>
            <person name="Chen S.J."/>
            <person name="Yahya A."/>
            <person name="Shahir S."/>
            <person name="Shamsir M.S."/>
            <person name="Chong C.S."/>
        </authorList>
    </citation>
    <scope>NUCLEOTIDE SEQUENCE [LARGE SCALE GENOMIC DNA]</scope>
    <source>
        <strain evidence="8 10">NH6-79</strain>
    </source>
</reference>
<evidence type="ECO:0000256" key="3">
    <source>
        <dbReference type="ARBA" id="ARBA00022692"/>
    </source>
</evidence>
<keyword evidence="3 6" id="KW-0812">Transmembrane</keyword>
<keyword evidence="4 6" id="KW-1133">Transmembrane helix</keyword>
<keyword evidence="5 6" id="KW-0472">Membrane</keyword>
<evidence type="ECO:0000313" key="10">
    <source>
        <dbReference type="Proteomes" id="UP000818603"/>
    </source>
</evidence>
<dbReference type="PIRSF" id="PIRSF006060">
    <property type="entry name" value="AA_transporter"/>
    <property type="match status" value="1"/>
</dbReference>
<dbReference type="EMBL" id="VCJR02000002">
    <property type="protein sequence ID" value="NHK28609.1"/>
    <property type="molecule type" value="Genomic_DNA"/>
</dbReference>
<keyword evidence="10" id="KW-1185">Reference proteome</keyword>
<accession>A0A8J3ERW2</accession>
<dbReference type="InterPro" id="IPR002293">
    <property type="entry name" value="AA/rel_permease1"/>
</dbReference>
<reference evidence="7" key="3">
    <citation type="submission" date="2020-09" db="EMBL/GenBank/DDBJ databases">
        <authorList>
            <person name="Sun Q."/>
            <person name="Zhou Y."/>
        </authorList>
    </citation>
    <scope>NUCLEOTIDE SEQUENCE</scope>
    <source>
        <strain evidence="7">CGMCC 1.14984</strain>
    </source>
</reference>
<feature type="transmembrane region" description="Helical" evidence="6">
    <location>
        <begin position="20"/>
        <end position="38"/>
    </location>
</feature>
<evidence type="ECO:0000256" key="1">
    <source>
        <dbReference type="ARBA" id="ARBA00004141"/>
    </source>
</evidence>
<dbReference type="Proteomes" id="UP000621856">
    <property type="component" value="Unassembled WGS sequence"/>
</dbReference>
<dbReference type="PRINTS" id="PR00702">
    <property type="entry name" value="ACRIFLAVINRP"/>
</dbReference>
<name>A0A8J3ERW2_9PROT</name>
<evidence type="ECO:0000256" key="2">
    <source>
        <dbReference type="ARBA" id="ARBA00022448"/>
    </source>
</evidence>
<feature type="transmembrane region" description="Helical" evidence="6">
    <location>
        <begin position="325"/>
        <end position="347"/>
    </location>
</feature>
<dbReference type="InterPro" id="IPR001036">
    <property type="entry name" value="Acrflvin-R"/>
</dbReference>
<feature type="transmembrane region" description="Helical" evidence="6">
    <location>
        <begin position="384"/>
        <end position="408"/>
    </location>
</feature>
<feature type="transmembrane region" description="Helical" evidence="6">
    <location>
        <begin position="191"/>
        <end position="216"/>
    </location>
</feature>
<proteinExistence type="predicted"/>
<evidence type="ECO:0000313" key="9">
    <source>
        <dbReference type="Proteomes" id="UP000621856"/>
    </source>
</evidence>
<dbReference type="GO" id="GO:0016020">
    <property type="term" value="C:membrane"/>
    <property type="evidence" value="ECO:0007669"/>
    <property type="project" value="UniProtKB-SubCell"/>
</dbReference>
<feature type="transmembrane region" description="Helical" evidence="6">
    <location>
        <begin position="353"/>
        <end position="372"/>
    </location>
</feature>
<feature type="transmembrane region" description="Helical" evidence="6">
    <location>
        <begin position="128"/>
        <end position="145"/>
    </location>
</feature>
<dbReference type="PANTHER" id="PTHR43243:SF4">
    <property type="entry name" value="CATIONIC AMINO ACID TRANSPORTER 4"/>
    <property type="match status" value="1"/>
</dbReference>
<dbReference type="RefSeq" id="WP_155140752.1">
    <property type="nucleotide sequence ID" value="NZ_BMGZ01000002.1"/>
</dbReference>
<feature type="transmembrane region" description="Helical" evidence="6">
    <location>
        <begin position="282"/>
        <end position="304"/>
    </location>
</feature>
<protein>
    <submittedName>
        <fullName evidence="8">Amino acid permease</fullName>
    </submittedName>
    <submittedName>
        <fullName evidence="7">Amino acid transporter</fullName>
    </submittedName>
</protein>
<dbReference type="AlphaFoldDB" id="A0A8J3ERW2"/>
<comment type="subcellular location">
    <subcellularLocation>
        <location evidence="1">Membrane</location>
        <topology evidence="1">Multi-pass membrane protein</topology>
    </subcellularLocation>
</comment>
<evidence type="ECO:0000256" key="6">
    <source>
        <dbReference type="SAM" id="Phobius"/>
    </source>
</evidence>